<evidence type="ECO:0000313" key="6">
    <source>
        <dbReference type="Proteomes" id="UP000688137"/>
    </source>
</evidence>
<dbReference type="GO" id="GO:0043022">
    <property type="term" value="F:ribosome binding"/>
    <property type="evidence" value="ECO:0007669"/>
    <property type="project" value="InterPro"/>
</dbReference>
<dbReference type="FunFam" id="2.40.50.140:FF:000034">
    <property type="entry name" value="Eukaryotic translation initiation factor 5A"/>
    <property type="match status" value="1"/>
</dbReference>
<dbReference type="OMA" id="KGTIRED"/>
<name>A0A8S1L175_PARPR</name>
<gene>
    <name evidence="5" type="ORF">PPRIM_AZ9-3.1.T0280253</name>
</gene>
<evidence type="ECO:0000256" key="1">
    <source>
        <dbReference type="ARBA" id="ARBA00006016"/>
    </source>
</evidence>
<comment type="similarity">
    <text evidence="1">Belongs to the eIF-5A family.</text>
</comment>
<sequence>MLYNLIPGKQSYLEKVQNVKQGDYLLFKDEPYKILKGQVKMSSHGICAYFKVEHAFSKQILEDKFHSNGYLEIPVIQFEEYNLVGINDDDFLSLLKSNGTIREDLKMPIYKELSNKIKMWFEDGKVIIVQIMKYLDKEEVFDARCDE</sequence>
<organism evidence="5 6">
    <name type="scientific">Paramecium primaurelia</name>
    <dbReference type="NCBI Taxonomy" id="5886"/>
    <lineage>
        <taxon>Eukaryota</taxon>
        <taxon>Sar</taxon>
        <taxon>Alveolata</taxon>
        <taxon>Ciliophora</taxon>
        <taxon>Intramacronucleata</taxon>
        <taxon>Oligohymenophorea</taxon>
        <taxon>Peniculida</taxon>
        <taxon>Parameciidae</taxon>
        <taxon>Paramecium</taxon>
    </lineage>
</organism>
<dbReference type="GO" id="GO:0003746">
    <property type="term" value="F:translation elongation factor activity"/>
    <property type="evidence" value="ECO:0007669"/>
    <property type="project" value="InterPro"/>
</dbReference>
<dbReference type="SMART" id="SM01376">
    <property type="entry name" value="eIF-5a"/>
    <property type="match status" value="1"/>
</dbReference>
<evidence type="ECO:0000313" key="5">
    <source>
        <dbReference type="EMBL" id="CAD8059143.1"/>
    </source>
</evidence>
<evidence type="ECO:0000256" key="2">
    <source>
        <dbReference type="ARBA" id="ARBA00022917"/>
    </source>
</evidence>
<proteinExistence type="inferred from homology"/>
<keyword evidence="2" id="KW-0648">Protein biosynthesis</keyword>
<keyword evidence="6" id="KW-1185">Reference proteome</keyword>
<dbReference type="Pfam" id="PF01287">
    <property type="entry name" value="eIF-5a"/>
    <property type="match status" value="1"/>
</dbReference>
<dbReference type="InterPro" id="IPR020189">
    <property type="entry name" value="IF5A_C"/>
</dbReference>
<comment type="caution">
    <text evidence="5">The sequence shown here is derived from an EMBL/GenBank/DDBJ whole genome shotgun (WGS) entry which is preliminary data.</text>
</comment>
<accession>A0A8S1L175</accession>
<protein>
    <recommendedName>
        <fullName evidence="4">Translation initiation factor 5A C-terminal domain-containing protein</fullName>
    </recommendedName>
</protein>
<keyword evidence="3" id="KW-0385">Hypusine</keyword>
<dbReference type="InterPro" id="IPR001884">
    <property type="entry name" value="IF5A-like"/>
</dbReference>
<dbReference type="GO" id="GO:0045905">
    <property type="term" value="P:positive regulation of translational termination"/>
    <property type="evidence" value="ECO:0007669"/>
    <property type="project" value="InterPro"/>
</dbReference>
<feature type="domain" description="Translation initiation factor 5A C-terminal" evidence="4">
    <location>
        <begin position="75"/>
        <end position="144"/>
    </location>
</feature>
<dbReference type="AlphaFoldDB" id="A0A8S1L175"/>
<dbReference type="Proteomes" id="UP000688137">
    <property type="component" value="Unassembled WGS sequence"/>
</dbReference>
<dbReference type="PANTHER" id="PTHR11673">
    <property type="entry name" value="TRANSLATION INITIATION FACTOR 5A FAMILY MEMBER"/>
    <property type="match status" value="1"/>
</dbReference>
<reference evidence="5" key="1">
    <citation type="submission" date="2021-01" db="EMBL/GenBank/DDBJ databases">
        <authorList>
            <consortium name="Genoscope - CEA"/>
            <person name="William W."/>
        </authorList>
    </citation>
    <scope>NUCLEOTIDE SEQUENCE</scope>
</reference>
<evidence type="ECO:0000256" key="3">
    <source>
        <dbReference type="ARBA" id="ARBA00023071"/>
    </source>
</evidence>
<dbReference type="GO" id="GO:0003723">
    <property type="term" value="F:RNA binding"/>
    <property type="evidence" value="ECO:0007669"/>
    <property type="project" value="InterPro"/>
</dbReference>
<evidence type="ECO:0000259" key="4">
    <source>
        <dbReference type="SMART" id="SM01376"/>
    </source>
</evidence>
<dbReference type="GO" id="GO:0045901">
    <property type="term" value="P:positive regulation of translational elongation"/>
    <property type="evidence" value="ECO:0007669"/>
    <property type="project" value="InterPro"/>
</dbReference>
<dbReference type="EMBL" id="CAJJDM010000027">
    <property type="protein sequence ID" value="CAD8059143.1"/>
    <property type="molecule type" value="Genomic_DNA"/>
</dbReference>